<name>A0A7X1NCH0_9BURK</name>
<evidence type="ECO:0000313" key="1">
    <source>
        <dbReference type="EMBL" id="MPW18968.1"/>
    </source>
</evidence>
<keyword evidence="2" id="KW-1185">Reference proteome</keyword>
<organism evidence="1 2">
    <name type="scientific">Paraburkholderia franconis</name>
    <dbReference type="NCBI Taxonomy" id="2654983"/>
    <lineage>
        <taxon>Bacteria</taxon>
        <taxon>Pseudomonadati</taxon>
        <taxon>Pseudomonadota</taxon>
        <taxon>Betaproteobacteria</taxon>
        <taxon>Burkholderiales</taxon>
        <taxon>Burkholderiaceae</taxon>
        <taxon>Paraburkholderia</taxon>
    </lineage>
</organism>
<dbReference type="RefSeq" id="WP_152760533.1">
    <property type="nucleotide sequence ID" value="NZ_WHNP01000016.1"/>
</dbReference>
<gene>
    <name evidence="1" type="ORF">GCT13_19210</name>
</gene>
<reference evidence="1 2" key="1">
    <citation type="submission" date="2019-10" db="EMBL/GenBank/DDBJ databases">
        <title>Paraburkholderia sp. isolated from nodules of Mimosa pudica from Brazilian Atlantic Forest soils.</title>
        <authorList>
            <person name="Paulitsch F."/>
            <person name="Hungria M."/>
            <person name="Dall'Agnol R."/>
        </authorList>
    </citation>
    <scope>NUCLEOTIDE SEQUENCE [LARGE SCALE GENOMIC DNA]</scope>
    <source>
        <strain evidence="1 2">CNPSo 3157</strain>
    </source>
</reference>
<sequence>MARGPMPAACDFITVISIPFLMRFNSSGHKLLNPGFNREHTVRFHGRTIALSLSIVYVLSKRRHASRKNKYQEIPRAKMNPVVERDLMHIGQVMRATVVQWAPEIMLVDYWPNPLKTGIQTPRLTEYQLNTLLELMHELDEIERRKNRKIPQPIRHRESNDAVESL</sequence>
<dbReference type="EMBL" id="WHNP01000016">
    <property type="protein sequence ID" value="MPW18968.1"/>
    <property type="molecule type" value="Genomic_DNA"/>
</dbReference>
<evidence type="ECO:0000313" key="2">
    <source>
        <dbReference type="Proteomes" id="UP000484381"/>
    </source>
</evidence>
<dbReference type="AlphaFoldDB" id="A0A7X1NCH0"/>
<comment type="caution">
    <text evidence="1">The sequence shown here is derived from an EMBL/GenBank/DDBJ whole genome shotgun (WGS) entry which is preliminary data.</text>
</comment>
<protein>
    <submittedName>
        <fullName evidence="1">Uncharacterized protein</fullName>
    </submittedName>
</protein>
<dbReference type="Proteomes" id="UP000484381">
    <property type="component" value="Unassembled WGS sequence"/>
</dbReference>
<proteinExistence type="predicted"/>
<accession>A0A7X1NCH0</accession>